<sequence length="82" mass="9282">MAVSSKEQKTPRSKQEGQGMYLYLVEVQDESPTTVLKAQSFSRLSNLSSSYLLVSILNSWIPLLKDDHIRQAALRQLKTNTL</sequence>
<gene>
    <name evidence="1" type="ORF">PCASD_08247</name>
</gene>
<organism evidence="1 2">
    <name type="scientific">Puccinia coronata f. sp. avenae</name>
    <dbReference type="NCBI Taxonomy" id="200324"/>
    <lineage>
        <taxon>Eukaryota</taxon>
        <taxon>Fungi</taxon>
        <taxon>Dikarya</taxon>
        <taxon>Basidiomycota</taxon>
        <taxon>Pucciniomycotina</taxon>
        <taxon>Pucciniomycetes</taxon>
        <taxon>Pucciniales</taxon>
        <taxon>Pucciniaceae</taxon>
        <taxon>Puccinia</taxon>
    </lineage>
</organism>
<reference evidence="1 2" key="1">
    <citation type="submission" date="2017-11" db="EMBL/GenBank/DDBJ databases">
        <title>De novo assembly and phasing of dikaryotic genomes from two isolates of Puccinia coronata f. sp. avenae, the causal agent of oat crown rust.</title>
        <authorList>
            <person name="Miller M.E."/>
            <person name="Zhang Y."/>
            <person name="Omidvar V."/>
            <person name="Sperschneider J."/>
            <person name="Schwessinger B."/>
            <person name="Raley C."/>
            <person name="Palmer J.M."/>
            <person name="Garnica D."/>
            <person name="Upadhyaya N."/>
            <person name="Rathjen J."/>
            <person name="Taylor J.M."/>
            <person name="Park R.F."/>
            <person name="Dodds P.N."/>
            <person name="Hirsch C.D."/>
            <person name="Kianian S.F."/>
            <person name="Figueroa M."/>
        </authorList>
    </citation>
    <scope>NUCLEOTIDE SEQUENCE [LARGE SCALE GENOMIC DNA]</scope>
    <source>
        <strain evidence="1">12SD80</strain>
    </source>
</reference>
<dbReference type="EMBL" id="PGCI01000125">
    <property type="protein sequence ID" value="PLW38632.1"/>
    <property type="molecule type" value="Genomic_DNA"/>
</dbReference>
<dbReference type="Proteomes" id="UP000235392">
    <property type="component" value="Unassembled WGS sequence"/>
</dbReference>
<proteinExistence type="predicted"/>
<protein>
    <submittedName>
        <fullName evidence="1">Uncharacterized protein</fullName>
    </submittedName>
</protein>
<name>A0A2N5ULK7_9BASI</name>
<evidence type="ECO:0000313" key="1">
    <source>
        <dbReference type="EMBL" id="PLW38632.1"/>
    </source>
</evidence>
<accession>A0A2N5ULK7</accession>
<comment type="caution">
    <text evidence="1">The sequence shown here is derived from an EMBL/GenBank/DDBJ whole genome shotgun (WGS) entry which is preliminary data.</text>
</comment>
<evidence type="ECO:0000313" key="2">
    <source>
        <dbReference type="Proteomes" id="UP000235392"/>
    </source>
</evidence>
<dbReference type="AlphaFoldDB" id="A0A2N5ULK7"/>